<name>A0AAV7KRG4_PLEWA</name>
<proteinExistence type="predicted"/>
<dbReference type="AlphaFoldDB" id="A0AAV7KRG4"/>
<protein>
    <submittedName>
        <fullName evidence="2">Uncharacterized protein</fullName>
    </submittedName>
</protein>
<dbReference type="Proteomes" id="UP001066276">
    <property type="component" value="Chromosome 12"/>
</dbReference>
<feature type="non-terminal residue" evidence="2">
    <location>
        <position position="1"/>
    </location>
</feature>
<evidence type="ECO:0000313" key="2">
    <source>
        <dbReference type="EMBL" id="KAJ1082021.1"/>
    </source>
</evidence>
<feature type="compositionally biased region" description="Basic and acidic residues" evidence="1">
    <location>
        <begin position="67"/>
        <end position="78"/>
    </location>
</feature>
<accession>A0AAV7KRG4</accession>
<evidence type="ECO:0000256" key="1">
    <source>
        <dbReference type="SAM" id="MobiDB-lite"/>
    </source>
</evidence>
<comment type="caution">
    <text evidence="2">The sequence shown here is derived from an EMBL/GenBank/DDBJ whole genome shotgun (WGS) entry which is preliminary data.</text>
</comment>
<organism evidence="2 3">
    <name type="scientific">Pleurodeles waltl</name>
    <name type="common">Iberian ribbed newt</name>
    <dbReference type="NCBI Taxonomy" id="8319"/>
    <lineage>
        <taxon>Eukaryota</taxon>
        <taxon>Metazoa</taxon>
        <taxon>Chordata</taxon>
        <taxon>Craniata</taxon>
        <taxon>Vertebrata</taxon>
        <taxon>Euteleostomi</taxon>
        <taxon>Amphibia</taxon>
        <taxon>Batrachia</taxon>
        <taxon>Caudata</taxon>
        <taxon>Salamandroidea</taxon>
        <taxon>Salamandridae</taxon>
        <taxon>Pleurodelinae</taxon>
        <taxon>Pleurodeles</taxon>
    </lineage>
</organism>
<dbReference type="EMBL" id="JANPWB010000016">
    <property type="protein sequence ID" value="KAJ1082021.1"/>
    <property type="molecule type" value="Genomic_DNA"/>
</dbReference>
<gene>
    <name evidence="2" type="ORF">NDU88_002193</name>
</gene>
<evidence type="ECO:0000313" key="3">
    <source>
        <dbReference type="Proteomes" id="UP001066276"/>
    </source>
</evidence>
<keyword evidence="3" id="KW-1185">Reference proteome</keyword>
<sequence length="78" mass="8754">NIAAALQQRIRFFRDAPSRFAASRLTSRSAEHAPVCCLSLRLFSNCAVITLAQLLPFQQQKAGSESRGARERPPRRQE</sequence>
<reference evidence="2" key="1">
    <citation type="journal article" date="2022" name="bioRxiv">
        <title>Sequencing and chromosome-scale assembly of the giantPleurodeles waltlgenome.</title>
        <authorList>
            <person name="Brown T."/>
            <person name="Elewa A."/>
            <person name="Iarovenko S."/>
            <person name="Subramanian E."/>
            <person name="Araus A.J."/>
            <person name="Petzold A."/>
            <person name="Susuki M."/>
            <person name="Suzuki K.-i.T."/>
            <person name="Hayashi T."/>
            <person name="Toyoda A."/>
            <person name="Oliveira C."/>
            <person name="Osipova E."/>
            <person name="Leigh N.D."/>
            <person name="Simon A."/>
            <person name="Yun M.H."/>
        </authorList>
    </citation>
    <scope>NUCLEOTIDE SEQUENCE</scope>
    <source>
        <strain evidence="2">20211129_DDA</strain>
        <tissue evidence="2">Liver</tissue>
    </source>
</reference>
<feature type="non-terminal residue" evidence="2">
    <location>
        <position position="78"/>
    </location>
</feature>
<feature type="region of interest" description="Disordered" evidence="1">
    <location>
        <begin position="59"/>
        <end position="78"/>
    </location>
</feature>